<dbReference type="InterPro" id="IPR013615">
    <property type="entry name" value="CbbQ_C"/>
</dbReference>
<dbReference type="CDD" id="cd00009">
    <property type="entry name" value="AAA"/>
    <property type="match status" value="1"/>
</dbReference>
<evidence type="ECO:0000313" key="10">
    <source>
        <dbReference type="EMBL" id="CAB5238710.1"/>
    </source>
</evidence>
<evidence type="ECO:0000313" key="9">
    <source>
        <dbReference type="EMBL" id="CAB4211597.1"/>
    </source>
</evidence>
<gene>
    <name evidence="7" type="ORF">UFOVP1066_94</name>
    <name evidence="8" type="ORF">UFOVP1315_21</name>
    <name evidence="9" type="ORF">UFOVP1421_204</name>
    <name evidence="10" type="ORF">UFOVP1525_214</name>
    <name evidence="6" type="ORF">UFOVP909_177</name>
</gene>
<dbReference type="InterPro" id="IPR050764">
    <property type="entry name" value="CbbQ/NirQ/NorQ/GpvN"/>
</dbReference>
<evidence type="ECO:0000259" key="4">
    <source>
        <dbReference type="Pfam" id="PF07728"/>
    </source>
</evidence>
<dbReference type="GO" id="GO:0016887">
    <property type="term" value="F:ATP hydrolysis activity"/>
    <property type="evidence" value="ECO:0007669"/>
    <property type="project" value="InterPro"/>
</dbReference>
<dbReference type="Gene3D" id="3.40.50.300">
    <property type="entry name" value="P-loop containing nucleotide triphosphate hydrolases"/>
    <property type="match status" value="1"/>
</dbReference>
<evidence type="ECO:0000313" key="8">
    <source>
        <dbReference type="EMBL" id="CAB4197615.1"/>
    </source>
</evidence>
<evidence type="ECO:0000259" key="5">
    <source>
        <dbReference type="Pfam" id="PF08406"/>
    </source>
</evidence>
<feature type="domain" description="CbbQ/NirQ/NorQ C-terminal" evidence="5">
    <location>
        <begin position="289"/>
        <end position="345"/>
    </location>
</feature>
<keyword evidence="2" id="KW-0547">Nucleotide-binding</keyword>
<dbReference type="InterPro" id="IPR027417">
    <property type="entry name" value="P-loop_NTPase"/>
</dbReference>
<dbReference type="EMBL" id="LR797375">
    <property type="protein sequence ID" value="CAB4211597.1"/>
    <property type="molecule type" value="Genomic_DNA"/>
</dbReference>
<evidence type="ECO:0000256" key="2">
    <source>
        <dbReference type="ARBA" id="ARBA00022741"/>
    </source>
</evidence>
<comment type="similarity">
    <text evidence="1">Belongs to the CbbQ/NirQ/NorQ/GpvN family.</text>
</comment>
<organism evidence="9">
    <name type="scientific">uncultured Caudovirales phage</name>
    <dbReference type="NCBI Taxonomy" id="2100421"/>
    <lineage>
        <taxon>Viruses</taxon>
        <taxon>Duplodnaviria</taxon>
        <taxon>Heunggongvirae</taxon>
        <taxon>Uroviricota</taxon>
        <taxon>Caudoviricetes</taxon>
        <taxon>Peduoviridae</taxon>
        <taxon>Maltschvirus</taxon>
        <taxon>Maltschvirus maltsch</taxon>
    </lineage>
</organism>
<sequence>MAKTDTQFRESFESKMKELFPDTATKGTVSRPELLDVMKAMKTEKYPLWLMKNKVGRGLYAIEGGATPIIGNTALKAQPVKQESFKVDYSDISALIPKKDSNFVPFGNYNDLENIIKSGIFYPAYISGPTGNGKSTMVEQICAKHKRPLIRVNLNMMTDEEQLIGSKTLEDGNVEIVEGPVLIAMRSGTALLLDEIDAGSANTLLCLQPILEGKPYYFKLKNEMIVPAEGFNIFATANTKGKGSDDGRYIGTNVLNEAFLERFAVTFEQEYPNAKIEVKIIKNLMETYGCLDAEFAETLVKWAEAIRRTFEDGGVDETITTRRMIHIVRAYAIFKNQQKAVELCCNRFDAATKAAFIDLFDKVANPQPEVVVTSVETPKVEDEIPF</sequence>
<dbReference type="PANTHER" id="PTHR42759">
    <property type="entry name" value="MOXR FAMILY PROTEIN"/>
    <property type="match status" value="1"/>
</dbReference>
<dbReference type="EMBL" id="LR798454">
    <property type="protein sequence ID" value="CAB5238710.1"/>
    <property type="molecule type" value="Genomic_DNA"/>
</dbReference>
<keyword evidence="3" id="KW-0067">ATP-binding</keyword>
<dbReference type="EMBL" id="LR797272">
    <property type="protein sequence ID" value="CAB4197615.1"/>
    <property type="molecule type" value="Genomic_DNA"/>
</dbReference>
<evidence type="ECO:0000256" key="3">
    <source>
        <dbReference type="ARBA" id="ARBA00022840"/>
    </source>
</evidence>
<dbReference type="EMBL" id="LR796861">
    <property type="protein sequence ID" value="CAB4170932.1"/>
    <property type="molecule type" value="Genomic_DNA"/>
</dbReference>
<feature type="domain" description="ATPase dynein-related AAA" evidence="4">
    <location>
        <begin position="127"/>
        <end position="262"/>
    </location>
</feature>
<dbReference type="EMBL" id="LR797019">
    <property type="protein sequence ID" value="CAB4181965.1"/>
    <property type="molecule type" value="Genomic_DNA"/>
</dbReference>
<evidence type="ECO:0000313" key="7">
    <source>
        <dbReference type="EMBL" id="CAB4181965.1"/>
    </source>
</evidence>
<proteinExistence type="inferred from homology"/>
<evidence type="ECO:0000256" key="1">
    <source>
        <dbReference type="ARBA" id="ARBA00009417"/>
    </source>
</evidence>
<protein>
    <submittedName>
        <fullName evidence="9">ATPase-like protein</fullName>
    </submittedName>
</protein>
<dbReference type="GO" id="GO:0005524">
    <property type="term" value="F:ATP binding"/>
    <property type="evidence" value="ECO:0007669"/>
    <property type="project" value="UniProtKB-KW"/>
</dbReference>
<dbReference type="InterPro" id="IPR011704">
    <property type="entry name" value="ATPase_dyneun-rel_AAA"/>
</dbReference>
<dbReference type="Pfam" id="PF08406">
    <property type="entry name" value="CbbQ_C"/>
    <property type="match status" value="1"/>
</dbReference>
<dbReference type="SUPFAM" id="SSF52540">
    <property type="entry name" value="P-loop containing nucleoside triphosphate hydrolases"/>
    <property type="match status" value="1"/>
</dbReference>
<reference evidence="9" key="1">
    <citation type="submission" date="2020-05" db="EMBL/GenBank/DDBJ databases">
        <authorList>
            <person name="Chiriac C."/>
            <person name="Salcher M."/>
            <person name="Ghai R."/>
            <person name="Kavagutti S V."/>
        </authorList>
    </citation>
    <scope>NUCLEOTIDE SEQUENCE</scope>
</reference>
<accession>A0A6J5SDB6</accession>
<dbReference type="PANTHER" id="PTHR42759:SF1">
    <property type="entry name" value="MAGNESIUM-CHELATASE SUBUNIT CHLD"/>
    <property type="match status" value="1"/>
</dbReference>
<name>A0A6J5SDB6_9CAUD</name>
<dbReference type="Pfam" id="PF07728">
    <property type="entry name" value="AAA_5"/>
    <property type="match status" value="1"/>
</dbReference>
<evidence type="ECO:0000313" key="6">
    <source>
        <dbReference type="EMBL" id="CAB4170932.1"/>
    </source>
</evidence>